<organism evidence="1 2">
    <name type="scientific">Rhamnella rubrinervis</name>
    <dbReference type="NCBI Taxonomy" id="2594499"/>
    <lineage>
        <taxon>Eukaryota</taxon>
        <taxon>Viridiplantae</taxon>
        <taxon>Streptophyta</taxon>
        <taxon>Embryophyta</taxon>
        <taxon>Tracheophyta</taxon>
        <taxon>Spermatophyta</taxon>
        <taxon>Magnoliopsida</taxon>
        <taxon>eudicotyledons</taxon>
        <taxon>Gunneridae</taxon>
        <taxon>Pentapetalae</taxon>
        <taxon>rosids</taxon>
        <taxon>fabids</taxon>
        <taxon>Rosales</taxon>
        <taxon>Rhamnaceae</taxon>
        <taxon>rhamnoid group</taxon>
        <taxon>Rhamneae</taxon>
        <taxon>Rhamnella</taxon>
    </lineage>
</organism>
<evidence type="ECO:0000313" key="1">
    <source>
        <dbReference type="EMBL" id="KAF3443062.1"/>
    </source>
</evidence>
<reference evidence="1" key="1">
    <citation type="submission" date="2020-03" db="EMBL/GenBank/DDBJ databases">
        <title>A high-quality chromosome-level genome assembly of a woody plant with both climbing and erect habits, Rhamnella rubrinervis.</title>
        <authorList>
            <person name="Lu Z."/>
            <person name="Yang Y."/>
            <person name="Zhu X."/>
            <person name="Sun Y."/>
        </authorList>
    </citation>
    <scope>NUCLEOTIDE SEQUENCE</scope>
    <source>
        <strain evidence="1">BYM</strain>
        <tissue evidence="1">Leaf</tissue>
    </source>
</reference>
<dbReference type="AlphaFoldDB" id="A0A8K0ME35"/>
<keyword evidence="2" id="KW-1185">Reference proteome</keyword>
<proteinExistence type="predicted"/>
<gene>
    <name evidence="1" type="ORF">FNV43_RR16983</name>
</gene>
<dbReference type="OrthoDB" id="1938144at2759"/>
<dbReference type="EMBL" id="VOIH02000007">
    <property type="protein sequence ID" value="KAF3443062.1"/>
    <property type="molecule type" value="Genomic_DNA"/>
</dbReference>
<name>A0A8K0ME35_9ROSA</name>
<accession>A0A8K0ME35</accession>
<evidence type="ECO:0000313" key="2">
    <source>
        <dbReference type="Proteomes" id="UP000796880"/>
    </source>
</evidence>
<comment type="caution">
    <text evidence="1">The sequence shown here is derived from an EMBL/GenBank/DDBJ whole genome shotgun (WGS) entry which is preliminary data.</text>
</comment>
<dbReference type="Proteomes" id="UP000796880">
    <property type="component" value="Unassembled WGS sequence"/>
</dbReference>
<sequence>MRETTIVVIRCDGRFEIDVERNWTYVDLRMKTRLIHTNNTYNELLKIAYEAKSLNPNQFRIKMKFIVRSYYKLNPIEIENDRDVKCFFKEHFCIDTMHTSPLFIEVEALQDTLPLQKTTVVGERDSDPAIPFASRNGSNRLSTSRPIVDVNVNGSGK</sequence>
<protein>
    <submittedName>
        <fullName evidence="1">Uncharacterized protein</fullName>
    </submittedName>
</protein>